<proteinExistence type="predicted"/>
<feature type="region of interest" description="Disordered" evidence="1">
    <location>
        <begin position="73"/>
        <end position="99"/>
    </location>
</feature>
<evidence type="ECO:0000256" key="1">
    <source>
        <dbReference type="SAM" id="MobiDB-lite"/>
    </source>
</evidence>
<organism evidence="3 4">
    <name type="scientific">Ferrimonas sediminum</name>
    <dbReference type="NCBI Taxonomy" id="718193"/>
    <lineage>
        <taxon>Bacteria</taxon>
        <taxon>Pseudomonadati</taxon>
        <taxon>Pseudomonadota</taxon>
        <taxon>Gammaproteobacteria</taxon>
        <taxon>Alteromonadales</taxon>
        <taxon>Ferrimonadaceae</taxon>
        <taxon>Ferrimonas</taxon>
    </lineage>
</organism>
<dbReference type="InterPro" id="IPR021812">
    <property type="entry name" value="DUF3391"/>
</dbReference>
<feature type="compositionally biased region" description="Low complexity" evidence="1">
    <location>
        <begin position="90"/>
        <end position="99"/>
    </location>
</feature>
<dbReference type="EMBL" id="FNEM01000023">
    <property type="protein sequence ID" value="SDK26192.1"/>
    <property type="molecule type" value="Genomic_DNA"/>
</dbReference>
<dbReference type="CDD" id="cd00077">
    <property type="entry name" value="HDc"/>
    <property type="match status" value="1"/>
</dbReference>
<dbReference type="Gene3D" id="1.10.3210.10">
    <property type="entry name" value="Hypothetical protein af1432"/>
    <property type="match status" value="1"/>
</dbReference>
<sequence length="412" mass="45332">MAVKELRVPISHLSVGQSVRLPLAWKEHPFLFNKFTIKDPQQIALIANLGLEYVFVQSRSAAEANTMAASLSAALAQSTSPTPSPEPSQEELQQQRQRQANIEYHRQIRKVEQAYVKALDLLRSAYAHLNSSADRSFAEASSAVELLLEQLDTCGEDPVLQLLAANQGNGGLQFHAINVCILSLVLARAAEIDSADIRLLALAALFHDVGKRRVPDSILNKRLALTKAEQSFVDAHPKLALDMLKGAALGHRRIREMVANHHEMLDGSGYPQGLQGNQICPLTQILIIANEYDALVNGSHKQLLPNQALAFLFKFKKDKLNPDYLQLLVKTLGIYPPGTLVRLSDGTLAKIMGTDSGGALSYRVMRYDSKIPRREAPVVTLEVLELQVEEAVQPQDLERSVLDYLGISSLTG</sequence>
<dbReference type="Pfam" id="PF13487">
    <property type="entry name" value="HD_5"/>
    <property type="match status" value="1"/>
</dbReference>
<dbReference type="Proteomes" id="UP000199527">
    <property type="component" value="Unassembled WGS sequence"/>
</dbReference>
<accession>A0A1G9AFP1</accession>
<dbReference type="PANTHER" id="PTHR43155:SF2">
    <property type="entry name" value="CYCLIC DI-GMP PHOSPHODIESTERASE PA4108"/>
    <property type="match status" value="1"/>
</dbReference>
<dbReference type="InterPro" id="IPR003607">
    <property type="entry name" value="HD/PDEase_dom"/>
</dbReference>
<reference evidence="4" key="1">
    <citation type="submission" date="2016-10" db="EMBL/GenBank/DDBJ databases">
        <authorList>
            <person name="Varghese N."/>
            <person name="Submissions S."/>
        </authorList>
    </citation>
    <scope>NUCLEOTIDE SEQUENCE [LARGE SCALE GENOMIC DNA]</scope>
    <source>
        <strain evidence="4">DSM 23317</strain>
    </source>
</reference>
<keyword evidence="4" id="KW-1185">Reference proteome</keyword>
<dbReference type="RefSeq" id="WP_090368113.1">
    <property type="nucleotide sequence ID" value="NZ_FNEM01000023.1"/>
</dbReference>
<evidence type="ECO:0000313" key="3">
    <source>
        <dbReference type="EMBL" id="SDK26192.1"/>
    </source>
</evidence>
<dbReference type="Pfam" id="PF11871">
    <property type="entry name" value="DUF3391"/>
    <property type="match status" value="1"/>
</dbReference>
<dbReference type="GO" id="GO:0008081">
    <property type="term" value="F:phosphoric diester hydrolase activity"/>
    <property type="evidence" value="ECO:0007669"/>
    <property type="project" value="UniProtKB-ARBA"/>
</dbReference>
<protein>
    <submittedName>
        <fullName evidence="3">HD domain-containing protein</fullName>
    </submittedName>
</protein>
<dbReference type="PANTHER" id="PTHR43155">
    <property type="entry name" value="CYCLIC DI-GMP PHOSPHODIESTERASE PA4108-RELATED"/>
    <property type="match status" value="1"/>
</dbReference>
<dbReference type="SUPFAM" id="SSF109604">
    <property type="entry name" value="HD-domain/PDEase-like"/>
    <property type="match status" value="1"/>
</dbReference>
<dbReference type="OrthoDB" id="9764808at2"/>
<evidence type="ECO:0000313" key="4">
    <source>
        <dbReference type="Proteomes" id="UP000199527"/>
    </source>
</evidence>
<gene>
    <name evidence="3" type="ORF">SAMN04488540_12327</name>
</gene>
<name>A0A1G9AFP1_9GAMM</name>
<dbReference type="AlphaFoldDB" id="A0A1G9AFP1"/>
<evidence type="ECO:0000259" key="2">
    <source>
        <dbReference type="PROSITE" id="PS51832"/>
    </source>
</evidence>
<feature type="domain" description="HD-GYP" evidence="2">
    <location>
        <begin position="150"/>
        <end position="344"/>
    </location>
</feature>
<dbReference type="InterPro" id="IPR037522">
    <property type="entry name" value="HD_GYP_dom"/>
</dbReference>
<dbReference type="PROSITE" id="PS51832">
    <property type="entry name" value="HD_GYP"/>
    <property type="match status" value="1"/>
</dbReference>